<feature type="transmembrane region" description="Helical" evidence="13">
    <location>
        <begin position="244"/>
        <end position="260"/>
    </location>
</feature>
<comment type="caution">
    <text evidence="16">The sequence shown here is derived from an EMBL/GenBank/DDBJ whole genome shotgun (WGS) entry which is preliminary data.</text>
</comment>
<dbReference type="SUPFAM" id="SSF47384">
    <property type="entry name" value="Homodimeric domain of signal transducing histidine kinase"/>
    <property type="match status" value="1"/>
</dbReference>
<keyword evidence="5 12" id="KW-0597">Phosphoprotein</keyword>
<evidence type="ECO:0000256" key="5">
    <source>
        <dbReference type="ARBA" id="ARBA00022553"/>
    </source>
</evidence>
<evidence type="ECO:0000259" key="14">
    <source>
        <dbReference type="PROSITE" id="PS50109"/>
    </source>
</evidence>
<feature type="modified residue" description="4-aspartylphosphate" evidence="12">
    <location>
        <position position="744"/>
    </location>
</feature>
<keyword evidence="10" id="KW-0902">Two-component regulatory system</keyword>
<keyword evidence="4" id="KW-1003">Cell membrane</keyword>
<evidence type="ECO:0000256" key="1">
    <source>
        <dbReference type="ARBA" id="ARBA00000085"/>
    </source>
</evidence>
<evidence type="ECO:0000256" key="9">
    <source>
        <dbReference type="ARBA" id="ARBA00022840"/>
    </source>
</evidence>
<feature type="transmembrane region" description="Helical" evidence="13">
    <location>
        <begin position="214"/>
        <end position="237"/>
    </location>
</feature>
<evidence type="ECO:0000313" key="17">
    <source>
        <dbReference type="Proteomes" id="UP000266482"/>
    </source>
</evidence>
<evidence type="ECO:0000256" key="10">
    <source>
        <dbReference type="ARBA" id="ARBA00023012"/>
    </source>
</evidence>
<evidence type="ECO:0000259" key="15">
    <source>
        <dbReference type="PROSITE" id="PS50110"/>
    </source>
</evidence>
<sequence>MRGIGVEVLLPRRNTLLILAIFIIALTAIRLAFLSYLQPAEHPKAVSGVLDLRGWSMPENRTITLNGEWAFYPSAFIQPNSSLLNADPGYIQVPGSWEHAFPEDSDASYRYGTYRLRILADEQDDVAYKLRINRINDASAVYVNGELAEMNGNPSETRDGYKARVLPYFVTIPSAGSRIDLVIHISSHAGKGGIVDSIRLGSEEAVDHLNLLSWGLQLGLCIVFLIHGLYATMLFFFRVANQGLLYFALIMFLGIMIVLAADDKLLFVWMETPYELYKKIAVWSYIAVVACIPPLFRHMFDTGRRTKLLWWSTCFSAAYALFVLIAPARYIDAYMFLLGINYLVVIIVSSIILSRALRRSEDVIFVLLGLTAVGNNIIWTSVLMRLPVDKIHYPFDLAFAVFAFAAFWFKRFFRTVNQTKLLAEKLQLANQQKDDFLVSTSHELRNPLHGIMNITQSMLDDSVHPVPDEHRKRLKIQAAVARRMSLMLDDLIDITRLKENTIRLRLRSLPIEPLVNGTIDILRYMLDGKPIAIHIHIADNFPDVHADENRLAQILFNLIHNAIKFTDAGTISIQAEVVNGLPHIRIKDTGIGMDEETRSRIFMPYEQGDSERIKASGGFGLGLSITKQLVELHGGSLSAVSSPGNGSEFTFTLPVGQNSELLKEPERSQAHIEATAPVQSAAASSAPSPSRNRAKILVIDDDSVNLNILVDVLGSVHYDVITASNAAEALAKLETAAVDLVISDVMMPHVSGYELTRLIRKRFSLSELPILLLTARNRPEDLLAGFQAGANDYVTKPVDAWELKSRVRASVDLKLSFEERLRMEAAWLQAQIKPHFLYNTINSIAALGTMDLDKMQRLLGEFSNYLRTSFDFHNSDQLVSIDRELDLVRSYLYIEQERFGERLEIQWVLADNLRFQLPPLSIQTLVENAVNHGILPRTRGGRIHIQIAEAEDHVEIRITDNGVGMNQAQIQQVLDGSPSIGSGIGLRNTDRRLKQLYGKGLRMHSVPEQGTTVTFQLPKEGVKIRNER</sequence>
<dbReference type="SUPFAM" id="SSF55874">
    <property type="entry name" value="ATPase domain of HSP90 chaperone/DNA topoisomerase II/histidine kinase"/>
    <property type="match status" value="2"/>
</dbReference>
<dbReference type="CDD" id="cd00082">
    <property type="entry name" value="HisKA"/>
    <property type="match status" value="1"/>
</dbReference>
<evidence type="ECO:0000256" key="4">
    <source>
        <dbReference type="ARBA" id="ARBA00022475"/>
    </source>
</evidence>
<dbReference type="InterPro" id="IPR011623">
    <property type="entry name" value="7TMR_DISM_rcpt_extracell_dom1"/>
</dbReference>
<organism evidence="16 17">
    <name type="scientific">Paenibacillus nanensis</name>
    <dbReference type="NCBI Taxonomy" id="393251"/>
    <lineage>
        <taxon>Bacteria</taxon>
        <taxon>Bacillati</taxon>
        <taxon>Bacillota</taxon>
        <taxon>Bacilli</taxon>
        <taxon>Bacillales</taxon>
        <taxon>Paenibacillaceae</taxon>
        <taxon>Paenibacillus</taxon>
    </lineage>
</organism>
<comment type="subcellular location">
    <subcellularLocation>
        <location evidence="2">Cell membrane</location>
    </subcellularLocation>
</comment>
<keyword evidence="13" id="KW-1133">Transmembrane helix</keyword>
<gene>
    <name evidence="16" type="ORF">D3P08_21420</name>
</gene>
<keyword evidence="11 13" id="KW-0472">Membrane</keyword>
<dbReference type="SMART" id="SM00388">
    <property type="entry name" value="HisKA"/>
    <property type="match status" value="1"/>
</dbReference>
<name>A0A3A1USE6_9BACL</name>
<dbReference type="EMBL" id="QXQA01000016">
    <property type="protein sequence ID" value="RIX50112.1"/>
    <property type="molecule type" value="Genomic_DNA"/>
</dbReference>
<evidence type="ECO:0000256" key="6">
    <source>
        <dbReference type="ARBA" id="ARBA00022679"/>
    </source>
</evidence>
<dbReference type="FunFam" id="3.30.565.10:FF:000023">
    <property type="entry name" value="PAS domain-containing sensor histidine kinase"/>
    <property type="match status" value="1"/>
</dbReference>
<dbReference type="InterPro" id="IPR036097">
    <property type="entry name" value="HisK_dim/P_sf"/>
</dbReference>
<feature type="domain" description="Response regulatory" evidence="15">
    <location>
        <begin position="695"/>
        <end position="811"/>
    </location>
</feature>
<feature type="domain" description="Histidine kinase" evidence="14">
    <location>
        <begin position="922"/>
        <end position="1021"/>
    </location>
</feature>
<dbReference type="InterPro" id="IPR005467">
    <property type="entry name" value="His_kinase_dom"/>
</dbReference>
<keyword evidence="6" id="KW-0808">Transferase</keyword>
<feature type="transmembrane region" description="Helical" evidence="13">
    <location>
        <begin position="308"/>
        <end position="328"/>
    </location>
</feature>
<dbReference type="PROSITE" id="PS50110">
    <property type="entry name" value="RESPONSE_REGULATORY"/>
    <property type="match status" value="1"/>
</dbReference>
<dbReference type="GO" id="GO:0005524">
    <property type="term" value="F:ATP binding"/>
    <property type="evidence" value="ECO:0007669"/>
    <property type="project" value="UniProtKB-KW"/>
</dbReference>
<dbReference type="AlphaFoldDB" id="A0A3A1USE6"/>
<dbReference type="Gene3D" id="1.10.287.130">
    <property type="match status" value="1"/>
</dbReference>
<proteinExistence type="predicted"/>
<evidence type="ECO:0000256" key="11">
    <source>
        <dbReference type="ARBA" id="ARBA00023136"/>
    </source>
</evidence>
<feature type="transmembrane region" description="Helical" evidence="13">
    <location>
        <begin position="16"/>
        <end position="37"/>
    </location>
</feature>
<dbReference type="PANTHER" id="PTHR43547:SF2">
    <property type="entry name" value="HYBRID SIGNAL TRANSDUCTION HISTIDINE KINASE C"/>
    <property type="match status" value="1"/>
</dbReference>
<keyword evidence="17" id="KW-1185">Reference proteome</keyword>
<evidence type="ECO:0000256" key="7">
    <source>
        <dbReference type="ARBA" id="ARBA00022741"/>
    </source>
</evidence>
<dbReference type="PROSITE" id="PS50109">
    <property type="entry name" value="HIS_KIN"/>
    <property type="match status" value="2"/>
</dbReference>
<comment type="catalytic activity">
    <reaction evidence="1">
        <text>ATP + protein L-histidine = ADP + protein N-phospho-L-histidine.</text>
        <dbReference type="EC" id="2.7.13.3"/>
    </reaction>
</comment>
<feature type="transmembrane region" description="Helical" evidence="13">
    <location>
        <begin position="334"/>
        <end position="353"/>
    </location>
</feature>
<keyword evidence="9" id="KW-0067">ATP-binding</keyword>
<keyword evidence="13" id="KW-0812">Transmembrane</keyword>
<dbReference type="InterPro" id="IPR011006">
    <property type="entry name" value="CheY-like_superfamily"/>
</dbReference>
<dbReference type="GO" id="GO:0000155">
    <property type="term" value="F:phosphorelay sensor kinase activity"/>
    <property type="evidence" value="ECO:0007669"/>
    <property type="project" value="InterPro"/>
</dbReference>
<dbReference type="InterPro" id="IPR008979">
    <property type="entry name" value="Galactose-bd-like_sf"/>
</dbReference>
<dbReference type="InterPro" id="IPR010559">
    <property type="entry name" value="Sig_transdc_His_kin_internal"/>
</dbReference>
<dbReference type="CDD" id="cd16922">
    <property type="entry name" value="HATPase_EvgS-ArcB-TorS-like"/>
    <property type="match status" value="1"/>
</dbReference>
<reference evidence="16 17" key="1">
    <citation type="submission" date="2018-09" db="EMBL/GenBank/DDBJ databases">
        <title>Paenibacillus aracenensis nov. sp. isolated from a cave in southern Spain.</title>
        <authorList>
            <person name="Jurado V."/>
            <person name="Gutierrez-Patricio S."/>
            <person name="Gonzalez-Pimentel J.L."/>
            <person name="Miller A.Z."/>
            <person name="Laiz L."/>
            <person name="Saiz-Jimenez C."/>
        </authorList>
    </citation>
    <scope>NUCLEOTIDE SEQUENCE [LARGE SCALE GENOMIC DNA]</scope>
    <source>
        <strain evidence="16 17">DSM 22867</strain>
    </source>
</reference>
<keyword evidence="7" id="KW-0547">Nucleotide-binding</keyword>
<dbReference type="InterPro" id="IPR004358">
    <property type="entry name" value="Sig_transdc_His_kin-like_C"/>
</dbReference>
<dbReference type="InterPro" id="IPR036890">
    <property type="entry name" value="HATPase_C_sf"/>
</dbReference>
<dbReference type="Pfam" id="PF00512">
    <property type="entry name" value="HisKA"/>
    <property type="match status" value="1"/>
</dbReference>
<feature type="transmembrane region" description="Helical" evidence="13">
    <location>
        <begin position="365"/>
        <end position="385"/>
    </location>
</feature>
<dbReference type="SMART" id="SM00387">
    <property type="entry name" value="HATPase_c"/>
    <property type="match status" value="2"/>
</dbReference>
<dbReference type="EC" id="2.7.13.3" evidence="3"/>
<accession>A0A3A1USE6</accession>
<dbReference type="SUPFAM" id="SSF52172">
    <property type="entry name" value="CheY-like"/>
    <property type="match status" value="1"/>
</dbReference>
<dbReference type="Pfam" id="PF00072">
    <property type="entry name" value="Response_reg"/>
    <property type="match status" value="1"/>
</dbReference>
<evidence type="ECO:0000256" key="12">
    <source>
        <dbReference type="PROSITE-ProRule" id="PRU00169"/>
    </source>
</evidence>
<evidence type="ECO:0000256" key="8">
    <source>
        <dbReference type="ARBA" id="ARBA00022777"/>
    </source>
</evidence>
<dbReference type="InterPro" id="IPR001789">
    <property type="entry name" value="Sig_transdc_resp-reg_receiver"/>
</dbReference>
<dbReference type="Pfam" id="PF06580">
    <property type="entry name" value="His_kinase"/>
    <property type="match status" value="1"/>
</dbReference>
<dbReference type="PANTHER" id="PTHR43547">
    <property type="entry name" value="TWO-COMPONENT HISTIDINE KINASE"/>
    <property type="match status" value="1"/>
</dbReference>
<evidence type="ECO:0000313" key="16">
    <source>
        <dbReference type="EMBL" id="RIX50112.1"/>
    </source>
</evidence>
<dbReference type="PRINTS" id="PR00344">
    <property type="entry name" value="BCTRLSENSOR"/>
</dbReference>
<evidence type="ECO:0000256" key="3">
    <source>
        <dbReference type="ARBA" id="ARBA00012438"/>
    </source>
</evidence>
<dbReference type="SUPFAM" id="SSF49785">
    <property type="entry name" value="Galactose-binding domain-like"/>
    <property type="match status" value="1"/>
</dbReference>
<evidence type="ECO:0000256" key="13">
    <source>
        <dbReference type="SAM" id="Phobius"/>
    </source>
</evidence>
<dbReference type="Proteomes" id="UP000266482">
    <property type="component" value="Unassembled WGS sequence"/>
</dbReference>
<dbReference type="OrthoDB" id="9809348at2"/>
<dbReference type="Gene3D" id="3.30.565.10">
    <property type="entry name" value="Histidine kinase-like ATPase, C-terminal domain"/>
    <property type="match status" value="2"/>
</dbReference>
<dbReference type="Gene3D" id="3.40.50.2300">
    <property type="match status" value="1"/>
</dbReference>
<dbReference type="InterPro" id="IPR003594">
    <property type="entry name" value="HATPase_dom"/>
</dbReference>
<feature type="transmembrane region" description="Helical" evidence="13">
    <location>
        <begin position="280"/>
        <end position="296"/>
    </location>
</feature>
<dbReference type="Pfam" id="PF02518">
    <property type="entry name" value="HATPase_c"/>
    <property type="match status" value="2"/>
</dbReference>
<feature type="domain" description="Histidine kinase" evidence="14">
    <location>
        <begin position="439"/>
        <end position="657"/>
    </location>
</feature>
<keyword evidence="8" id="KW-0418">Kinase</keyword>
<dbReference type="GO" id="GO:0005886">
    <property type="term" value="C:plasma membrane"/>
    <property type="evidence" value="ECO:0007669"/>
    <property type="project" value="UniProtKB-SubCell"/>
</dbReference>
<dbReference type="Pfam" id="PF07695">
    <property type="entry name" value="7TMR-DISM_7TM"/>
    <property type="match status" value="1"/>
</dbReference>
<dbReference type="InterPro" id="IPR003661">
    <property type="entry name" value="HisK_dim/P_dom"/>
</dbReference>
<evidence type="ECO:0000256" key="2">
    <source>
        <dbReference type="ARBA" id="ARBA00004236"/>
    </source>
</evidence>
<protein>
    <recommendedName>
        <fullName evidence="3">histidine kinase</fullName>
        <ecNumber evidence="3">2.7.13.3</ecNumber>
    </recommendedName>
</protein>
<dbReference type="SMART" id="SM00448">
    <property type="entry name" value="REC"/>
    <property type="match status" value="1"/>
</dbReference>
<dbReference type="Gene3D" id="2.60.120.260">
    <property type="entry name" value="Galactose-binding domain-like"/>
    <property type="match status" value="1"/>
</dbReference>